<evidence type="ECO:0000256" key="1">
    <source>
        <dbReference type="SAM" id="MobiDB-lite"/>
    </source>
</evidence>
<dbReference type="AlphaFoldDB" id="A0AAV7QES6"/>
<feature type="region of interest" description="Disordered" evidence="1">
    <location>
        <begin position="43"/>
        <end position="77"/>
    </location>
</feature>
<protein>
    <submittedName>
        <fullName evidence="2">Uncharacterized protein</fullName>
    </submittedName>
</protein>
<evidence type="ECO:0000313" key="3">
    <source>
        <dbReference type="Proteomes" id="UP001066276"/>
    </source>
</evidence>
<dbReference type="EMBL" id="JANPWB010000010">
    <property type="protein sequence ID" value="KAJ1138007.1"/>
    <property type="molecule type" value="Genomic_DNA"/>
</dbReference>
<name>A0AAV7QES6_PLEWA</name>
<evidence type="ECO:0000313" key="2">
    <source>
        <dbReference type="EMBL" id="KAJ1138007.1"/>
    </source>
</evidence>
<accession>A0AAV7QES6</accession>
<keyword evidence="3" id="KW-1185">Reference proteome</keyword>
<comment type="caution">
    <text evidence="2">The sequence shown here is derived from an EMBL/GenBank/DDBJ whole genome shotgun (WGS) entry which is preliminary data.</text>
</comment>
<gene>
    <name evidence="2" type="ORF">NDU88_004398</name>
</gene>
<dbReference type="Proteomes" id="UP001066276">
    <property type="component" value="Chromosome 6"/>
</dbReference>
<sequence length="125" mass="13064">MPQGGAGDPFLGRSRACPILVGTRIGVLRTLGEGQALCGTAAKRNGACEDGPRSGGGAATMRGEEHGGWNHWGTVREPPNRWAHQTVSTCWQPRCLSHKARGVSVASTRKALDWHEGPAGNLAAG</sequence>
<reference evidence="2" key="1">
    <citation type="journal article" date="2022" name="bioRxiv">
        <title>Sequencing and chromosome-scale assembly of the giantPleurodeles waltlgenome.</title>
        <authorList>
            <person name="Brown T."/>
            <person name="Elewa A."/>
            <person name="Iarovenko S."/>
            <person name="Subramanian E."/>
            <person name="Araus A.J."/>
            <person name="Petzold A."/>
            <person name="Susuki M."/>
            <person name="Suzuki K.-i.T."/>
            <person name="Hayashi T."/>
            <person name="Toyoda A."/>
            <person name="Oliveira C."/>
            <person name="Osipova E."/>
            <person name="Leigh N.D."/>
            <person name="Simon A."/>
            <person name="Yun M.H."/>
        </authorList>
    </citation>
    <scope>NUCLEOTIDE SEQUENCE</scope>
    <source>
        <strain evidence="2">20211129_DDA</strain>
        <tissue evidence="2">Liver</tissue>
    </source>
</reference>
<proteinExistence type="predicted"/>
<organism evidence="2 3">
    <name type="scientific">Pleurodeles waltl</name>
    <name type="common">Iberian ribbed newt</name>
    <dbReference type="NCBI Taxonomy" id="8319"/>
    <lineage>
        <taxon>Eukaryota</taxon>
        <taxon>Metazoa</taxon>
        <taxon>Chordata</taxon>
        <taxon>Craniata</taxon>
        <taxon>Vertebrata</taxon>
        <taxon>Euteleostomi</taxon>
        <taxon>Amphibia</taxon>
        <taxon>Batrachia</taxon>
        <taxon>Caudata</taxon>
        <taxon>Salamandroidea</taxon>
        <taxon>Salamandridae</taxon>
        <taxon>Pleurodelinae</taxon>
        <taxon>Pleurodeles</taxon>
    </lineage>
</organism>